<evidence type="ECO:0000256" key="1">
    <source>
        <dbReference type="SAM" id="SignalP"/>
    </source>
</evidence>
<feature type="signal peptide" evidence="1">
    <location>
        <begin position="1"/>
        <end position="19"/>
    </location>
</feature>
<evidence type="ECO:0008006" key="4">
    <source>
        <dbReference type="Google" id="ProtNLM"/>
    </source>
</evidence>
<keyword evidence="1" id="KW-0732">Signal</keyword>
<dbReference type="SUPFAM" id="SSF56935">
    <property type="entry name" value="Porins"/>
    <property type="match status" value="1"/>
</dbReference>
<sequence length="536" mass="59226">MKKTAILLLLVGITASAGAQTMYDAYNFSKSDYVGTARTMAMGNAFTALGGDIGAVSINPAGSAVARYSQASISPGINISVNTALGTSTEWFEKNLRTYMTKFAMPNFGFSINFDTHRLSGLKNWSLGFVVNRTGTYQDDMVAQGSNALTTFAGSMASFAEGFDPAELGAEDAYNNFDWRSVVSYGSGIIGEIDGTHEYAGVTEDVENGQCFLAAPIDQKFARRTLGSRQDYILNFGTNFSDIIFVGVNLGITSINYTHDYYILESAQEPDMFSTRFNSLKYNYGYAASGTGIYGKFGIIALPFKGLRVGAAIQTPTSTTIRETWHMSAEQSCYATGENSYPEGNASSPEGEYEYNLISPFRFNVGAAYTFGSIGLISIDYEMCNYRSMSFHEIGTNDDTAFEVTNTDIRNVMGTTHELRAGIEFKPLPELSVRAGYNFQTNPIPSDIDYENQYIWERTEGNTHSASLGIGYSSKGSFFADLAARMTKYPDRYIYPYDYYTYDEDWNQYVDASVPTPEILSKKMLWNVLLTIGFRF</sequence>
<name>A0A9D9NR05_9BACT</name>
<organism evidence="2 3">
    <name type="scientific">Candidatus Cryptobacteroides excrementavium</name>
    <dbReference type="NCBI Taxonomy" id="2840759"/>
    <lineage>
        <taxon>Bacteria</taxon>
        <taxon>Pseudomonadati</taxon>
        <taxon>Bacteroidota</taxon>
        <taxon>Bacteroidia</taxon>
        <taxon>Bacteroidales</taxon>
        <taxon>Candidatus Cryptobacteroides</taxon>
    </lineage>
</organism>
<evidence type="ECO:0000313" key="2">
    <source>
        <dbReference type="EMBL" id="MBO8484863.1"/>
    </source>
</evidence>
<accession>A0A9D9NR05</accession>
<dbReference type="Proteomes" id="UP000823750">
    <property type="component" value="Unassembled WGS sequence"/>
</dbReference>
<dbReference type="Gene3D" id="2.40.160.60">
    <property type="entry name" value="Outer membrane protein transport protein (OMPP1/FadL/TodX)"/>
    <property type="match status" value="1"/>
</dbReference>
<reference evidence="2" key="2">
    <citation type="journal article" date="2021" name="PeerJ">
        <title>Extensive microbial diversity within the chicken gut microbiome revealed by metagenomics and culture.</title>
        <authorList>
            <person name="Gilroy R."/>
            <person name="Ravi A."/>
            <person name="Getino M."/>
            <person name="Pursley I."/>
            <person name="Horton D.L."/>
            <person name="Alikhan N.F."/>
            <person name="Baker D."/>
            <person name="Gharbi K."/>
            <person name="Hall N."/>
            <person name="Watson M."/>
            <person name="Adriaenssens E.M."/>
            <person name="Foster-Nyarko E."/>
            <person name="Jarju S."/>
            <person name="Secka A."/>
            <person name="Antonio M."/>
            <person name="Oren A."/>
            <person name="Chaudhuri R.R."/>
            <person name="La Ragione R."/>
            <person name="Hildebrand F."/>
            <person name="Pallen M.J."/>
        </authorList>
    </citation>
    <scope>NUCLEOTIDE SEQUENCE</scope>
    <source>
        <strain evidence="2">B2-16538</strain>
    </source>
</reference>
<protein>
    <recommendedName>
        <fullName evidence="4">Outer membrane protein transport protein (OMPP1/FadL/TodX)</fullName>
    </recommendedName>
</protein>
<comment type="caution">
    <text evidence="2">The sequence shown here is derived from an EMBL/GenBank/DDBJ whole genome shotgun (WGS) entry which is preliminary data.</text>
</comment>
<proteinExistence type="predicted"/>
<reference evidence="2" key="1">
    <citation type="submission" date="2020-10" db="EMBL/GenBank/DDBJ databases">
        <authorList>
            <person name="Gilroy R."/>
        </authorList>
    </citation>
    <scope>NUCLEOTIDE SEQUENCE</scope>
    <source>
        <strain evidence="2">B2-16538</strain>
    </source>
</reference>
<dbReference type="EMBL" id="JADILX010000006">
    <property type="protein sequence ID" value="MBO8484863.1"/>
    <property type="molecule type" value="Genomic_DNA"/>
</dbReference>
<feature type="chain" id="PRO_5039528516" description="Outer membrane protein transport protein (OMPP1/FadL/TodX)" evidence="1">
    <location>
        <begin position="20"/>
        <end position="536"/>
    </location>
</feature>
<evidence type="ECO:0000313" key="3">
    <source>
        <dbReference type="Proteomes" id="UP000823750"/>
    </source>
</evidence>
<gene>
    <name evidence="2" type="ORF">IAB78_00365</name>
</gene>
<dbReference type="AlphaFoldDB" id="A0A9D9NR05"/>